<gene>
    <name evidence="2" type="ORF">P8192_12340</name>
</gene>
<dbReference type="SUPFAM" id="SSF46785">
    <property type="entry name" value="Winged helix' DNA-binding domain"/>
    <property type="match status" value="1"/>
</dbReference>
<keyword evidence="3" id="KW-1185">Reference proteome</keyword>
<dbReference type="EMBL" id="CP121252">
    <property type="protein sequence ID" value="WFP16169.1"/>
    <property type="molecule type" value="Genomic_DNA"/>
</dbReference>
<dbReference type="InterPro" id="IPR039422">
    <property type="entry name" value="MarR/SlyA-like"/>
</dbReference>
<evidence type="ECO:0000259" key="1">
    <source>
        <dbReference type="PROSITE" id="PS50995"/>
    </source>
</evidence>
<dbReference type="InterPro" id="IPR000835">
    <property type="entry name" value="HTH_MarR-typ"/>
</dbReference>
<name>A0ABY8H5N7_9MICC</name>
<dbReference type="PANTHER" id="PTHR33164">
    <property type="entry name" value="TRANSCRIPTIONAL REGULATOR, MARR FAMILY"/>
    <property type="match status" value="1"/>
</dbReference>
<dbReference type="Pfam" id="PF12802">
    <property type="entry name" value="MarR_2"/>
    <property type="match status" value="1"/>
</dbReference>
<dbReference type="InterPro" id="IPR036390">
    <property type="entry name" value="WH_DNA-bd_sf"/>
</dbReference>
<dbReference type="InterPro" id="IPR036388">
    <property type="entry name" value="WH-like_DNA-bd_sf"/>
</dbReference>
<evidence type="ECO:0000313" key="2">
    <source>
        <dbReference type="EMBL" id="WFP16169.1"/>
    </source>
</evidence>
<sequence length="153" mass="17591">MSEHHSLTALEGWHIYMIKLLDSGLRPPFEQLLREHGFSTAQYTALTVLARRPGITSSELARRTFVRAQSMADTVKVLMDKGLVRREPDQDHARRLLLFPTDGGYRALQECQGDVNQLETRLLENLDDDERRTVSAALRTMRFNLQRINDDTP</sequence>
<organism evidence="2 3">
    <name type="scientific">Citricoccus muralis</name>
    <dbReference type="NCBI Taxonomy" id="169134"/>
    <lineage>
        <taxon>Bacteria</taxon>
        <taxon>Bacillati</taxon>
        <taxon>Actinomycetota</taxon>
        <taxon>Actinomycetes</taxon>
        <taxon>Micrococcales</taxon>
        <taxon>Micrococcaceae</taxon>
        <taxon>Citricoccus</taxon>
    </lineage>
</organism>
<dbReference type="Proteomes" id="UP001219037">
    <property type="component" value="Chromosome"/>
</dbReference>
<dbReference type="PROSITE" id="PS50995">
    <property type="entry name" value="HTH_MARR_2"/>
    <property type="match status" value="1"/>
</dbReference>
<reference evidence="2 3" key="1">
    <citation type="submission" date="2023-04" db="EMBL/GenBank/DDBJ databases">
        <title>Funneling lignin-derived compounds into biodiesel using alkali-halophilic Citricoccus sp. P2.</title>
        <authorList>
            <person name="Luo C.-B."/>
        </authorList>
    </citation>
    <scope>NUCLEOTIDE SEQUENCE [LARGE SCALE GENOMIC DNA]</scope>
    <source>
        <strain evidence="2 3">P2</strain>
    </source>
</reference>
<dbReference type="PANTHER" id="PTHR33164:SF43">
    <property type="entry name" value="HTH-TYPE TRANSCRIPTIONAL REPRESSOR YETL"/>
    <property type="match status" value="1"/>
</dbReference>
<accession>A0ABY8H5N7</accession>
<feature type="domain" description="HTH marR-type" evidence="1">
    <location>
        <begin position="14"/>
        <end position="143"/>
    </location>
</feature>
<dbReference type="SMART" id="SM00347">
    <property type="entry name" value="HTH_MARR"/>
    <property type="match status" value="1"/>
</dbReference>
<dbReference type="Gene3D" id="1.10.10.10">
    <property type="entry name" value="Winged helix-like DNA-binding domain superfamily/Winged helix DNA-binding domain"/>
    <property type="match status" value="1"/>
</dbReference>
<protein>
    <submittedName>
        <fullName evidence="2">MarR family transcriptional regulator</fullName>
    </submittedName>
</protein>
<evidence type="ECO:0000313" key="3">
    <source>
        <dbReference type="Proteomes" id="UP001219037"/>
    </source>
</evidence>
<dbReference type="RefSeq" id="WP_278157326.1">
    <property type="nucleotide sequence ID" value="NZ_CP121252.1"/>
</dbReference>
<proteinExistence type="predicted"/>